<dbReference type="Gene3D" id="3.20.20.210">
    <property type="match status" value="1"/>
</dbReference>
<proteinExistence type="predicted"/>
<gene>
    <name evidence="2" type="ORF">SDC9_113652</name>
</gene>
<dbReference type="GO" id="GO:0006779">
    <property type="term" value="P:porphyrin-containing compound biosynthetic process"/>
    <property type="evidence" value="ECO:0007669"/>
    <property type="project" value="InterPro"/>
</dbReference>
<reference evidence="2" key="1">
    <citation type="submission" date="2019-08" db="EMBL/GenBank/DDBJ databases">
        <authorList>
            <person name="Kucharzyk K."/>
            <person name="Murdoch R.W."/>
            <person name="Higgins S."/>
            <person name="Loffler F."/>
        </authorList>
    </citation>
    <scope>NUCLEOTIDE SEQUENCE</scope>
</reference>
<protein>
    <recommendedName>
        <fullName evidence="1">Uroporphyrinogen decarboxylase (URO-D) domain-containing protein</fullName>
    </recommendedName>
</protein>
<organism evidence="2">
    <name type="scientific">bioreactor metagenome</name>
    <dbReference type="NCBI Taxonomy" id="1076179"/>
    <lineage>
        <taxon>unclassified sequences</taxon>
        <taxon>metagenomes</taxon>
        <taxon>ecological metagenomes</taxon>
    </lineage>
</organism>
<evidence type="ECO:0000313" key="2">
    <source>
        <dbReference type="EMBL" id="MPM66741.1"/>
    </source>
</evidence>
<name>A0A645BQ95_9ZZZZ</name>
<dbReference type="Pfam" id="PF01208">
    <property type="entry name" value="URO-D"/>
    <property type="match status" value="1"/>
</dbReference>
<dbReference type="AlphaFoldDB" id="A0A645BQ95"/>
<comment type="caution">
    <text evidence="2">The sequence shown here is derived from an EMBL/GenBank/DDBJ whole genome shotgun (WGS) entry which is preliminary data.</text>
</comment>
<evidence type="ECO:0000259" key="1">
    <source>
        <dbReference type="Pfam" id="PF01208"/>
    </source>
</evidence>
<dbReference type="SUPFAM" id="SSF51726">
    <property type="entry name" value="UROD/MetE-like"/>
    <property type="match status" value="1"/>
</dbReference>
<dbReference type="InterPro" id="IPR000257">
    <property type="entry name" value="Uroporphyrinogen_deCOase"/>
</dbReference>
<dbReference type="GO" id="GO:0004853">
    <property type="term" value="F:uroporphyrinogen decarboxylase activity"/>
    <property type="evidence" value="ECO:0007669"/>
    <property type="project" value="InterPro"/>
</dbReference>
<sequence>MAQWNAATDHAAILFAGSVIGIIRNWLGVVNLSYLQIDDPELLEEIIVTCADLAYRNVEAWFQAGLRPDFLHWWEDICFNHGPLVSPEFFRTHCVPYYRRTTALARQYGCALASVDCDGMIEELLELWLDGGVNIMFPIEIGTWHPDFLDWRRRYGRELRGVGGMNKHVLGKDRAAVDAEIERLRPWIDGGGFIPCPDHRLPPGTRWELVQYYTDRMRQLF</sequence>
<feature type="domain" description="Uroporphyrinogen decarboxylase (URO-D)" evidence="1">
    <location>
        <begin position="31"/>
        <end position="218"/>
    </location>
</feature>
<dbReference type="EMBL" id="VSSQ01021270">
    <property type="protein sequence ID" value="MPM66741.1"/>
    <property type="molecule type" value="Genomic_DNA"/>
</dbReference>
<accession>A0A645BQ95</accession>
<dbReference type="InterPro" id="IPR038071">
    <property type="entry name" value="UROD/MetE-like_sf"/>
</dbReference>